<keyword evidence="1" id="KW-0812">Transmembrane</keyword>
<dbReference type="AlphaFoldDB" id="B7K654"/>
<dbReference type="STRING" id="41431.PCC8801_4177"/>
<evidence type="ECO:0000313" key="3">
    <source>
        <dbReference type="Proteomes" id="UP000008204"/>
    </source>
</evidence>
<reference evidence="3" key="1">
    <citation type="journal article" date="2011" name="MBio">
        <title>Novel metabolic attributes of the genus Cyanothece, comprising a group of unicellular nitrogen-fixing Cyanobacteria.</title>
        <authorList>
            <person name="Bandyopadhyay A."/>
            <person name="Elvitigala T."/>
            <person name="Welsh E."/>
            <person name="Stockel J."/>
            <person name="Liberton M."/>
            <person name="Min H."/>
            <person name="Sherman L.A."/>
            <person name="Pakrasi H.B."/>
        </authorList>
    </citation>
    <scope>NUCLEOTIDE SEQUENCE [LARGE SCALE GENOMIC DNA]</scope>
    <source>
        <strain evidence="3">PCC 8801</strain>
    </source>
</reference>
<keyword evidence="1" id="KW-1133">Transmembrane helix</keyword>
<dbReference type="KEGG" id="cyp:PCC8801_4177"/>
<gene>
    <name evidence="2" type="ordered locus">PCC8801_4177</name>
</gene>
<name>B7K654_RIPO1</name>
<keyword evidence="3" id="KW-1185">Reference proteome</keyword>
<protein>
    <submittedName>
        <fullName evidence="2">Uncharacterized protein</fullName>
    </submittedName>
</protein>
<dbReference type="Proteomes" id="UP000008204">
    <property type="component" value="Chromosome"/>
</dbReference>
<evidence type="ECO:0000256" key="1">
    <source>
        <dbReference type="SAM" id="Phobius"/>
    </source>
</evidence>
<evidence type="ECO:0000313" key="2">
    <source>
        <dbReference type="EMBL" id="ACK68107.1"/>
    </source>
</evidence>
<dbReference type="OrthoDB" id="428096at2"/>
<dbReference type="HOGENOM" id="CLU_166096_0_0_3"/>
<dbReference type="RefSeq" id="WP_015785156.1">
    <property type="nucleotide sequence ID" value="NC_011726.1"/>
</dbReference>
<dbReference type="EMBL" id="CP001287">
    <property type="protein sequence ID" value="ACK68107.1"/>
    <property type="molecule type" value="Genomic_DNA"/>
</dbReference>
<accession>B7K654</accession>
<proteinExistence type="predicted"/>
<organism evidence="2 3">
    <name type="scientific">Rippkaea orientalis (strain PCC 8801 / RF-1)</name>
    <name type="common">Cyanothece sp. (strain PCC 8801)</name>
    <dbReference type="NCBI Taxonomy" id="41431"/>
    <lineage>
        <taxon>Bacteria</taxon>
        <taxon>Bacillati</taxon>
        <taxon>Cyanobacteriota</taxon>
        <taxon>Cyanophyceae</taxon>
        <taxon>Oscillatoriophycideae</taxon>
        <taxon>Chroococcales</taxon>
        <taxon>Aphanothecaceae</taxon>
        <taxon>Rippkaea</taxon>
        <taxon>Rippkaea orientalis</taxon>
    </lineage>
</organism>
<feature type="transmembrane region" description="Helical" evidence="1">
    <location>
        <begin position="79"/>
        <end position="104"/>
    </location>
</feature>
<sequence length="116" mass="13070">MFGRQAKEPQSSETPDIPEMMFPAQIELENRSEKNKDINQISEIEQPEVVKIVEKISGIVSPYFIVIVGLSLYEDNVFLGLVLITIGILSLLKISWSSIFELFLGIKSFFSSSDDL</sequence>
<dbReference type="eggNOG" id="ENOG503367W">
    <property type="taxonomic scope" value="Bacteria"/>
</dbReference>
<keyword evidence="1" id="KW-0472">Membrane</keyword>